<dbReference type="InterPro" id="IPR027443">
    <property type="entry name" value="IPNS-like_sf"/>
</dbReference>
<keyword evidence="5" id="KW-1185">Reference proteome</keyword>
<dbReference type="InterPro" id="IPR005123">
    <property type="entry name" value="Oxoglu/Fe-dep_dioxygenase_dom"/>
</dbReference>
<evidence type="ECO:0000256" key="1">
    <source>
        <dbReference type="ARBA" id="ARBA00008056"/>
    </source>
</evidence>
<dbReference type="STRING" id="1196081.A0A364KMF9"/>
<dbReference type="EMBL" id="MIKG01000001">
    <property type="protein sequence ID" value="RAO64734.1"/>
    <property type="molecule type" value="Genomic_DNA"/>
</dbReference>
<proteinExistence type="inferred from homology"/>
<comment type="similarity">
    <text evidence="1 2">Belongs to the iron/ascorbate-dependent oxidoreductase family.</text>
</comment>
<dbReference type="GeneID" id="63789963"/>
<comment type="caution">
    <text evidence="4">The sequence shown here is derived from an EMBL/GenBank/DDBJ whole genome shotgun (WGS) entry which is preliminary data.</text>
</comment>
<dbReference type="RefSeq" id="XP_040729251.1">
    <property type="nucleotide sequence ID" value="XM_040880157.1"/>
</dbReference>
<evidence type="ECO:0000313" key="5">
    <source>
        <dbReference type="Proteomes" id="UP000249363"/>
    </source>
</evidence>
<dbReference type="Pfam" id="PF03171">
    <property type="entry name" value="2OG-FeII_Oxy"/>
    <property type="match status" value="1"/>
</dbReference>
<organism evidence="4 5">
    <name type="scientific">Talaromyces amestolkiae</name>
    <dbReference type="NCBI Taxonomy" id="1196081"/>
    <lineage>
        <taxon>Eukaryota</taxon>
        <taxon>Fungi</taxon>
        <taxon>Dikarya</taxon>
        <taxon>Ascomycota</taxon>
        <taxon>Pezizomycotina</taxon>
        <taxon>Eurotiomycetes</taxon>
        <taxon>Eurotiomycetidae</taxon>
        <taxon>Eurotiales</taxon>
        <taxon>Trichocomaceae</taxon>
        <taxon>Talaromyces</taxon>
        <taxon>Talaromyces sect. Talaromyces</taxon>
    </lineage>
</organism>
<accession>A0A364KMF9</accession>
<gene>
    <name evidence="4" type="ORF">BHQ10_000746</name>
</gene>
<dbReference type="GO" id="GO:0044283">
    <property type="term" value="P:small molecule biosynthetic process"/>
    <property type="evidence" value="ECO:0007669"/>
    <property type="project" value="UniProtKB-ARBA"/>
</dbReference>
<dbReference type="InterPro" id="IPR026992">
    <property type="entry name" value="DIOX_N"/>
</dbReference>
<evidence type="ECO:0000259" key="3">
    <source>
        <dbReference type="PROSITE" id="PS51471"/>
    </source>
</evidence>
<dbReference type="PROSITE" id="PS51471">
    <property type="entry name" value="FE2OG_OXY"/>
    <property type="match status" value="1"/>
</dbReference>
<reference evidence="4 5" key="1">
    <citation type="journal article" date="2017" name="Biotechnol. Biofuels">
        <title>Differential beta-glucosidase expression as a function of carbon source availability in Talaromyces amestolkiae: a genomic and proteomic approach.</title>
        <authorList>
            <person name="de Eugenio L.I."/>
            <person name="Mendez-Liter J.A."/>
            <person name="Nieto-Dominguez M."/>
            <person name="Alonso L."/>
            <person name="Gil-Munoz J."/>
            <person name="Barriuso J."/>
            <person name="Prieto A."/>
            <person name="Martinez M.J."/>
        </authorList>
    </citation>
    <scope>NUCLEOTIDE SEQUENCE [LARGE SCALE GENOMIC DNA]</scope>
    <source>
        <strain evidence="4 5">CIB</strain>
    </source>
</reference>
<dbReference type="PRINTS" id="PR00682">
    <property type="entry name" value="IPNSYNTHASE"/>
</dbReference>
<feature type="domain" description="Fe2OG dioxygenase" evidence="3">
    <location>
        <begin position="209"/>
        <end position="315"/>
    </location>
</feature>
<evidence type="ECO:0000313" key="4">
    <source>
        <dbReference type="EMBL" id="RAO64734.1"/>
    </source>
</evidence>
<dbReference type="InterPro" id="IPR044861">
    <property type="entry name" value="IPNS-like_FE2OG_OXY"/>
</dbReference>
<sequence>MSPSVIVAEESTTTAGTAVSKATTRIDSGDIFEIPTVDISAFLTDPDSPEAQAIVPIVRSACRSTGFFQITGHGISKDLQQSVFTGAKKFFSLPFETKKALDAHSNQGLRGYDVLASQSYEDGVLPDLKEGFFTGLDLPKDDPRVQARRFLMGSNVWPDTSLLPKDDFCKPAEEYHAALMKLSISVLKLIERTLPYGSGIFDNFIANDPIAPMRVLHYPPARPEDEKNGKTQYGASAHTDFGAITLLLQEESPGLEVLDSRTGEWKPVPPNPDVYVVNIGDMLSFWTKNEYKSSVHRVINREPGDRYSIVFFFDGNGDTKLSPLDGSEEDNPLTVEQHMIRRVVESYGKK</sequence>
<dbReference type="Proteomes" id="UP000249363">
    <property type="component" value="Unassembled WGS sequence"/>
</dbReference>
<dbReference type="Pfam" id="PF14226">
    <property type="entry name" value="DIOX_N"/>
    <property type="match status" value="1"/>
</dbReference>
<dbReference type="InterPro" id="IPR050231">
    <property type="entry name" value="Iron_ascorbate_oxido_reductase"/>
</dbReference>
<evidence type="ECO:0000256" key="2">
    <source>
        <dbReference type="RuleBase" id="RU003682"/>
    </source>
</evidence>
<keyword evidence="2" id="KW-0560">Oxidoreductase</keyword>
<protein>
    <recommendedName>
        <fullName evidence="3">Fe2OG dioxygenase domain-containing protein</fullName>
    </recommendedName>
</protein>
<name>A0A364KMF9_TALAM</name>
<dbReference type="GO" id="GO:0046872">
    <property type="term" value="F:metal ion binding"/>
    <property type="evidence" value="ECO:0007669"/>
    <property type="project" value="UniProtKB-KW"/>
</dbReference>
<dbReference type="AlphaFoldDB" id="A0A364KMF9"/>
<dbReference type="Gene3D" id="2.60.120.330">
    <property type="entry name" value="B-lactam Antibiotic, Isopenicillin N Synthase, Chain"/>
    <property type="match status" value="1"/>
</dbReference>
<dbReference type="PANTHER" id="PTHR47990">
    <property type="entry name" value="2-OXOGLUTARATE (2OG) AND FE(II)-DEPENDENT OXYGENASE SUPERFAMILY PROTEIN-RELATED"/>
    <property type="match status" value="1"/>
</dbReference>
<dbReference type="SUPFAM" id="SSF51197">
    <property type="entry name" value="Clavaminate synthase-like"/>
    <property type="match status" value="1"/>
</dbReference>
<keyword evidence="2" id="KW-0408">Iron</keyword>
<keyword evidence="2" id="KW-0479">Metal-binding</keyword>
<dbReference type="OrthoDB" id="288590at2759"/>
<dbReference type="GO" id="GO:0016491">
    <property type="term" value="F:oxidoreductase activity"/>
    <property type="evidence" value="ECO:0007669"/>
    <property type="project" value="UniProtKB-KW"/>
</dbReference>